<accession>A0A8J4GVU9</accession>
<evidence type="ECO:0008006" key="4">
    <source>
        <dbReference type="Google" id="ProtNLM"/>
    </source>
</evidence>
<evidence type="ECO:0000313" key="3">
    <source>
        <dbReference type="Proteomes" id="UP000722791"/>
    </source>
</evidence>
<dbReference type="Proteomes" id="UP000722791">
    <property type="component" value="Unassembled WGS sequence"/>
</dbReference>
<keyword evidence="1" id="KW-0732">Signal</keyword>
<gene>
    <name evidence="2" type="ORF">Vretimale_18937</name>
</gene>
<sequence length="390" mass="43816">MVDQVNLFLCLMIASFALGCHGAREWCSFSHPGSRDELAMDSLNSSDFALFLTITHSGEDNPWIFTSLHITRLHNPKLKIYAFVSMTALLENPDLIKSLANLHVEVRILDAFRSKDSAMQKLRMFLPDETGGAETKERFCAYAHEATRAGLSRFMSIDGDMALFAPASDIAAPYMEDIVSACIFTSQFLIVNNITSVHQYCEYMGNYFTQDHSSLQKLGAVLGRTAADYLKVSDMELLQLFLQHNPSISRGILCPEAPGVPVCNANFAGCLLSSQVQAIESFFKVRYNQSSDSPWIACRNVSAFRSIVKWRSDSRGVPVPVHRGTGECFPVIHFQGDCKGFIPVFAEYYREVVREMFEARHADPGGRRELLPGEQEHVEWVRKWVDDFAV</sequence>
<name>A0A8J4GVU9_9CHLO</name>
<organism evidence="2 3">
    <name type="scientific">Volvox reticuliferus</name>
    <dbReference type="NCBI Taxonomy" id="1737510"/>
    <lineage>
        <taxon>Eukaryota</taxon>
        <taxon>Viridiplantae</taxon>
        <taxon>Chlorophyta</taxon>
        <taxon>core chlorophytes</taxon>
        <taxon>Chlorophyceae</taxon>
        <taxon>CS clade</taxon>
        <taxon>Chlamydomonadales</taxon>
        <taxon>Volvocaceae</taxon>
        <taxon>Volvox</taxon>
    </lineage>
</organism>
<evidence type="ECO:0000313" key="2">
    <source>
        <dbReference type="EMBL" id="GIM16289.1"/>
    </source>
</evidence>
<feature type="signal peptide" evidence="1">
    <location>
        <begin position="1"/>
        <end position="22"/>
    </location>
</feature>
<reference evidence="2" key="1">
    <citation type="journal article" date="2021" name="Proc. Natl. Acad. Sci. U.S.A.">
        <title>Three genomes in the algal genus Volvox reveal the fate of a haploid sex-determining region after a transition to homothallism.</title>
        <authorList>
            <person name="Yamamoto K."/>
            <person name="Hamaji T."/>
            <person name="Kawai-Toyooka H."/>
            <person name="Matsuzaki R."/>
            <person name="Takahashi F."/>
            <person name="Nishimura Y."/>
            <person name="Kawachi M."/>
            <person name="Noguchi H."/>
            <person name="Minakuchi Y."/>
            <person name="Umen J.G."/>
            <person name="Toyoda A."/>
            <person name="Nozaki H."/>
        </authorList>
    </citation>
    <scope>NUCLEOTIDE SEQUENCE</scope>
    <source>
        <strain evidence="2">NIES-3785</strain>
    </source>
</reference>
<evidence type="ECO:0000256" key="1">
    <source>
        <dbReference type="SAM" id="SignalP"/>
    </source>
</evidence>
<proteinExistence type="predicted"/>
<dbReference type="AlphaFoldDB" id="A0A8J4GVU9"/>
<comment type="caution">
    <text evidence="2">The sequence shown here is derived from an EMBL/GenBank/DDBJ whole genome shotgun (WGS) entry which is preliminary data.</text>
</comment>
<protein>
    <recommendedName>
        <fullName evidence="4">Nucleotide-diphospho-sugar transferase domain-containing protein</fullName>
    </recommendedName>
</protein>
<dbReference type="EMBL" id="BNCQ01000076">
    <property type="protein sequence ID" value="GIM16289.1"/>
    <property type="molecule type" value="Genomic_DNA"/>
</dbReference>
<feature type="chain" id="PRO_5035284450" description="Nucleotide-diphospho-sugar transferase domain-containing protein" evidence="1">
    <location>
        <begin position="23"/>
        <end position="390"/>
    </location>
</feature>